<comment type="caution">
    <text evidence="1">The sequence shown here is derived from an EMBL/GenBank/DDBJ whole genome shotgun (WGS) entry which is preliminary data.</text>
</comment>
<proteinExistence type="predicted"/>
<evidence type="ECO:0000313" key="1">
    <source>
        <dbReference type="EMBL" id="GBR77441.1"/>
    </source>
</evidence>
<organism evidence="1 2">
    <name type="scientific">Candidatus Termititenax dinenymphae</name>
    <dbReference type="NCBI Taxonomy" id="2218523"/>
    <lineage>
        <taxon>Bacteria</taxon>
        <taxon>Bacillati</taxon>
        <taxon>Candidatus Margulisiibacteriota</taxon>
        <taxon>Candidatus Termititenacia</taxon>
        <taxon>Candidatus Termititenacales</taxon>
        <taxon>Candidatus Termititenacaceae</taxon>
        <taxon>Candidatus Termititenax</taxon>
    </lineage>
</organism>
<name>A0A388TKM3_9BACT</name>
<sequence length="142" mass="16522">MHAKVLAEQTRITEYPIEQPAQPTAVQDENLTIFLALYQPLLQKMIVELSVTDRKHEYLNSKADIILQEICPLLEEILRTAMTQTCRAKRARGILLMVVTIKTNIEHLKESPDTKHKDWLEKKIPPSLNKLYQELDDFFLQP</sequence>
<dbReference type="Proteomes" id="UP000282196">
    <property type="component" value="Unassembled WGS sequence"/>
</dbReference>
<gene>
    <name evidence="1" type="ORF">RDn1_100</name>
</gene>
<reference evidence="1 2" key="1">
    <citation type="journal article" date="2019" name="ISME J.">
        <title>Genome analyses of uncultured TG2/ZB3 bacteria in 'Margulisbacteria' specifically attached to ectosymbiotic spirochetes of protists in the termite gut.</title>
        <authorList>
            <person name="Utami Y.D."/>
            <person name="Kuwahara H."/>
            <person name="Igai K."/>
            <person name="Murakami T."/>
            <person name="Sugaya K."/>
            <person name="Morikawa T."/>
            <person name="Nagura Y."/>
            <person name="Yuki M."/>
            <person name="Deevong P."/>
            <person name="Inoue T."/>
            <person name="Kihara K."/>
            <person name="Lo N."/>
            <person name="Yamada A."/>
            <person name="Ohkuma M."/>
            <person name="Hongoh Y."/>
        </authorList>
    </citation>
    <scope>NUCLEOTIDE SEQUENCE [LARGE SCALE GENOMIC DNA]</scope>
    <source>
        <strain evidence="1">RsDinE6-01</strain>
    </source>
</reference>
<accession>A0A388TKM3</accession>
<dbReference type="AlphaFoldDB" id="A0A388TKM3"/>
<protein>
    <submittedName>
        <fullName evidence="1">Uncharacterized protein</fullName>
    </submittedName>
</protein>
<keyword evidence="2" id="KW-1185">Reference proteome</keyword>
<dbReference type="EMBL" id="BGZP01000002">
    <property type="protein sequence ID" value="GBR77441.1"/>
    <property type="molecule type" value="Genomic_DNA"/>
</dbReference>
<evidence type="ECO:0000313" key="2">
    <source>
        <dbReference type="Proteomes" id="UP000282196"/>
    </source>
</evidence>